<feature type="region of interest" description="Disordered" evidence="1">
    <location>
        <begin position="1"/>
        <end position="21"/>
    </location>
</feature>
<dbReference type="OrthoDB" id="197463at2157"/>
<dbReference type="Proteomes" id="UP000199289">
    <property type="component" value="Unassembled WGS sequence"/>
</dbReference>
<dbReference type="AlphaFoldDB" id="A0A1H1EMI1"/>
<reference evidence="2 5" key="3">
    <citation type="submission" date="2018-07" db="EMBL/GenBank/DDBJ databases">
        <title>Genome sequence of extremly halophilic archaeon Halopelagius longus strain BC12-B1.</title>
        <authorList>
            <person name="Zhang X."/>
        </authorList>
    </citation>
    <scope>NUCLEOTIDE SEQUENCE [LARGE SCALE GENOMIC DNA]</scope>
    <source>
        <strain evidence="2 5">BC12-B1</strain>
    </source>
</reference>
<proteinExistence type="predicted"/>
<name>A0A1H1EMI1_9EURY</name>
<evidence type="ECO:0000313" key="4">
    <source>
        <dbReference type="Proteomes" id="UP000199289"/>
    </source>
</evidence>
<dbReference type="InterPro" id="IPR055975">
    <property type="entry name" value="DUF7553"/>
</dbReference>
<accession>A0A1H1EMI1</accession>
<feature type="compositionally biased region" description="Basic and acidic residues" evidence="1">
    <location>
        <begin position="1"/>
        <end position="15"/>
    </location>
</feature>
<keyword evidence="5" id="KW-1185">Reference proteome</keyword>
<dbReference type="EMBL" id="QQST01000001">
    <property type="protein sequence ID" value="RDI71816.1"/>
    <property type="molecule type" value="Genomic_DNA"/>
</dbReference>
<protein>
    <submittedName>
        <fullName evidence="3">Uncharacterized protein</fullName>
    </submittedName>
</protein>
<reference evidence="3" key="1">
    <citation type="submission" date="2016-10" db="EMBL/GenBank/DDBJ databases">
        <authorList>
            <person name="de Groot N.N."/>
        </authorList>
    </citation>
    <scope>NUCLEOTIDE SEQUENCE [LARGE SCALE GENOMIC DNA]</scope>
    <source>
        <strain evidence="3">CGMCC 1.12397</strain>
    </source>
</reference>
<dbReference type="Proteomes" id="UP000255421">
    <property type="component" value="Unassembled WGS sequence"/>
</dbReference>
<evidence type="ECO:0000313" key="3">
    <source>
        <dbReference type="EMBL" id="SDQ89943.1"/>
    </source>
</evidence>
<gene>
    <name evidence="2" type="ORF">DWB78_08810</name>
    <name evidence="3" type="ORF">SAMN05216278_2977</name>
</gene>
<evidence type="ECO:0000313" key="2">
    <source>
        <dbReference type="EMBL" id="RDI71816.1"/>
    </source>
</evidence>
<dbReference type="RefSeq" id="WP_092538453.1">
    <property type="nucleotide sequence ID" value="NZ_FNKQ01000003.1"/>
</dbReference>
<dbReference type="EMBL" id="FNKQ01000003">
    <property type="protein sequence ID" value="SDQ89943.1"/>
    <property type="molecule type" value="Genomic_DNA"/>
</dbReference>
<evidence type="ECO:0000313" key="5">
    <source>
        <dbReference type="Proteomes" id="UP000255421"/>
    </source>
</evidence>
<organism evidence="3 4">
    <name type="scientific">Halopelagius longus</name>
    <dbReference type="NCBI Taxonomy" id="1236180"/>
    <lineage>
        <taxon>Archaea</taxon>
        <taxon>Methanobacteriati</taxon>
        <taxon>Methanobacteriota</taxon>
        <taxon>Stenosarchaea group</taxon>
        <taxon>Halobacteria</taxon>
        <taxon>Halobacteriales</taxon>
        <taxon>Haloferacaceae</taxon>
    </lineage>
</organism>
<reference evidence="4" key="2">
    <citation type="submission" date="2016-10" db="EMBL/GenBank/DDBJ databases">
        <authorList>
            <person name="Varghese N."/>
            <person name="Submissions S."/>
        </authorList>
    </citation>
    <scope>NUCLEOTIDE SEQUENCE [LARGE SCALE GENOMIC DNA]</scope>
    <source>
        <strain evidence="4">CGMCC 1.12397</strain>
    </source>
</reference>
<evidence type="ECO:0000256" key="1">
    <source>
        <dbReference type="SAM" id="MobiDB-lite"/>
    </source>
</evidence>
<dbReference type="Pfam" id="PF24430">
    <property type="entry name" value="DUF7553"/>
    <property type="match status" value="1"/>
</dbReference>
<sequence length="89" mass="9767">MAHEELQNASDELRAAAEAASGDLQSRIYDQSNQLADLAAAERGPDHGRLARHMNALTEIKEETDGEVKERVESAYDHVKEYRSGVSGV</sequence>